<keyword evidence="1" id="KW-0472">Membrane</keyword>
<dbReference type="KEGG" id="cavi:CAV_0120"/>
<feature type="transmembrane region" description="Helical" evidence="1">
    <location>
        <begin position="12"/>
        <end position="33"/>
    </location>
</feature>
<keyword evidence="1" id="KW-1133">Transmembrane helix</keyword>
<dbReference type="RefSeq" id="WP_094324587.1">
    <property type="nucleotide sequence ID" value="NZ_CP022347.1"/>
</dbReference>
<dbReference type="AlphaFoldDB" id="A0A222MVT7"/>
<evidence type="ECO:0000313" key="2">
    <source>
        <dbReference type="EMBL" id="ASQ29792.1"/>
    </source>
</evidence>
<protein>
    <recommendedName>
        <fullName evidence="4">MORN repeat protein</fullName>
    </recommendedName>
</protein>
<organism evidence="2 3">
    <name type="scientific">Campylobacter avium LMG 24591</name>
    <dbReference type="NCBI Taxonomy" id="522484"/>
    <lineage>
        <taxon>Bacteria</taxon>
        <taxon>Pseudomonadati</taxon>
        <taxon>Campylobacterota</taxon>
        <taxon>Epsilonproteobacteria</taxon>
        <taxon>Campylobacterales</taxon>
        <taxon>Campylobacteraceae</taxon>
        <taxon>Campylobacter</taxon>
    </lineage>
</organism>
<evidence type="ECO:0000256" key="1">
    <source>
        <dbReference type="SAM" id="Phobius"/>
    </source>
</evidence>
<accession>A0A222MVT7</accession>
<dbReference type="EMBL" id="CP022347">
    <property type="protein sequence ID" value="ASQ29792.1"/>
    <property type="molecule type" value="Genomic_DNA"/>
</dbReference>
<gene>
    <name evidence="2" type="ORF">CAV_0120</name>
</gene>
<evidence type="ECO:0000313" key="3">
    <source>
        <dbReference type="Proteomes" id="UP000201169"/>
    </source>
</evidence>
<evidence type="ECO:0008006" key="4">
    <source>
        <dbReference type="Google" id="ProtNLM"/>
    </source>
</evidence>
<sequence>MSLVLKIVKYTVLTIFFLILSIFILFLILFYSLSSGADNYIYHKGKYKDERAVGEFELWANYRLDNGNDARSFARGNYDEKGLRQGYWTNKTAYSQGLYLYKDGILRQRIYTHPIQEASTQNYDENGTLIETRKPTKDECKILFYAFEKGLYKNECFEILDIKYRYH</sequence>
<proteinExistence type="predicted"/>
<keyword evidence="3" id="KW-1185">Reference proteome</keyword>
<reference evidence="2 3" key="1">
    <citation type="submission" date="2017-07" db="EMBL/GenBank/DDBJ databases">
        <title>Analysis of two Campylobacter avium genomes and identification of a novel hippuricase gene.</title>
        <authorList>
            <person name="Miller W.G."/>
            <person name="Chapman M.H."/>
            <person name="Yee E."/>
            <person name="Revez J."/>
            <person name="Bono J.L."/>
            <person name="Rossi M."/>
        </authorList>
    </citation>
    <scope>NUCLEOTIDE SEQUENCE [LARGE SCALE GENOMIC DNA]</scope>
    <source>
        <strain evidence="2 3">LMG 24591</strain>
    </source>
</reference>
<dbReference type="Proteomes" id="UP000201169">
    <property type="component" value="Chromosome"/>
</dbReference>
<name>A0A222MVT7_9BACT</name>
<keyword evidence="1" id="KW-0812">Transmembrane</keyword>